<evidence type="ECO:0000313" key="3">
    <source>
        <dbReference type="Proteomes" id="UP001259492"/>
    </source>
</evidence>
<reference evidence="2 3" key="1">
    <citation type="submission" date="2023-09" db="EMBL/GenBank/DDBJ databases">
        <authorList>
            <person name="Rey-Velasco X."/>
        </authorList>
    </citation>
    <scope>NUCLEOTIDE SEQUENCE [LARGE SCALE GENOMIC DNA]</scope>
    <source>
        <strain evidence="2 3">W332</strain>
    </source>
</reference>
<evidence type="ECO:0000313" key="2">
    <source>
        <dbReference type="EMBL" id="MDT0558033.1"/>
    </source>
</evidence>
<feature type="transmembrane region" description="Helical" evidence="1">
    <location>
        <begin position="12"/>
        <end position="29"/>
    </location>
</feature>
<protein>
    <recommendedName>
        <fullName evidence="4">DUF304 domain-containing protein</fullName>
    </recommendedName>
</protein>
<accession>A0ABU2YIM9</accession>
<evidence type="ECO:0008006" key="4">
    <source>
        <dbReference type="Google" id="ProtNLM"/>
    </source>
</evidence>
<sequence length="156" mass="18054">MDKVILKQVVSIRPKIAFGLPVVLLAVLISREDILVSILLFLLAAVIFTISQNLIITKKFNNYYRYYTLGLPVFKIKKSLLFPEYISLFNQGFIQTNHEGFSPNNLVDTKYKMYTIKFFKDNRNDMVFQSRKKDLVVGLGKDLCGMLNVELYNTLE</sequence>
<gene>
    <name evidence="2" type="ORF">RM697_05220</name>
</gene>
<dbReference type="RefSeq" id="WP_311426804.1">
    <property type="nucleotide sequence ID" value="NZ_JAVRIA010000002.1"/>
</dbReference>
<proteinExistence type="predicted"/>
<keyword evidence="1" id="KW-0472">Membrane</keyword>
<feature type="transmembrane region" description="Helical" evidence="1">
    <location>
        <begin position="35"/>
        <end position="56"/>
    </location>
</feature>
<comment type="caution">
    <text evidence="2">The sequence shown here is derived from an EMBL/GenBank/DDBJ whole genome shotgun (WGS) entry which is preliminary data.</text>
</comment>
<keyword evidence="3" id="KW-1185">Reference proteome</keyword>
<dbReference type="Proteomes" id="UP001259492">
    <property type="component" value="Unassembled WGS sequence"/>
</dbReference>
<evidence type="ECO:0000256" key="1">
    <source>
        <dbReference type="SAM" id="Phobius"/>
    </source>
</evidence>
<dbReference type="EMBL" id="JAVRIA010000002">
    <property type="protein sequence ID" value="MDT0558033.1"/>
    <property type="molecule type" value="Genomic_DNA"/>
</dbReference>
<organism evidence="2 3">
    <name type="scientific">Microcosmobacter mediterraneus</name>
    <dbReference type="NCBI Taxonomy" id="3075607"/>
    <lineage>
        <taxon>Bacteria</taxon>
        <taxon>Pseudomonadati</taxon>
        <taxon>Bacteroidota</taxon>
        <taxon>Flavobacteriia</taxon>
        <taxon>Flavobacteriales</taxon>
        <taxon>Flavobacteriaceae</taxon>
        <taxon>Microcosmobacter</taxon>
    </lineage>
</organism>
<keyword evidence="1" id="KW-1133">Transmembrane helix</keyword>
<name>A0ABU2YIM9_9FLAO</name>
<keyword evidence="1" id="KW-0812">Transmembrane</keyword>